<evidence type="ECO:0000256" key="3">
    <source>
        <dbReference type="SAM" id="Phobius"/>
    </source>
</evidence>
<evidence type="ECO:0000313" key="5">
    <source>
        <dbReference type="Proteomes" id="UP001596484"/>
    </source>
</evidence>
<evidence type="ECO:0000256" key="2">
    <source>
        <dbReference type="ARBA" id="ARBA00023136"/>
    </source>
</evidence>
<gene>
    <name evidence="4" type="ORF">ACFQS9_14590</name>
</gene>
<evidence type="ECO:0000313" key="4">
    <source>
        <dbReference type="EMBL" id="MFC7449122.1"/>
    </source>
</evidence>
<organism evidence="4 5">
    <name type="scientific">Rhodococcus daqingensis</name>
    <dbReference type="NCBI Taxonomy" id="2479363"/>
    <lineage>
        <taxon>Bacteria</taxon>
        <taxon>Bacillati</taxon>
        <taxon>Actinomycetota</taxon>
        <taxon>Actinomycetes</taxon>
        <taxon>Mycobacteriales</taxon>
        <taxon>Nocardiaceae</taxon>
        <taxon>Rhodococcus</taxon>
    </lineage>
</organism>
<keyword evidence="5" id="KW-1185">Reference proteome</keyword>
<evidence type="ECO:0000256" key="1">
    <source>
        <dbReference type="ARBA" id="ARBA00004370"/>
    </source>
</evidence>
<reference evidence="5" key="1">
    <citation type="journal article" date="2019" name="Int. J. Syst. Evol. Microbiol.">
        <title>The Global Catalogue of Microorganisms (GCM) 10K type strain sequencing project: providing services to taxonomists for standard genome sequencing and annotation.</title>
        <authorList>
            <consortium name="The Broad Institute Genomics Platform"/>
            <consortium name="The Broad Institute Genome Sequencing Center for Infectious Disease"/>
            <person name="Wu L."/>
            <person name="Ma J."/>
        </authorList>
    </citation>
    <scope>NUCLEOTIDE SEQUENCE [LARGE SCALE GENOMIC DNA]</scope>
    <source>
        <strain evidence="5">ICMP 19430</strain>
    </source>
</reference>
<name>A0ABW2RZ23_9NOCA</name>
<comment type="subcellular location">
    <subcellularLocation>
        <location evidence="1">Membrane</location>
    </subcellularLocation>
</comment>
<dbReference type="Proteomes" id="UP001596484">
    <property type="component" value="Unassembled WGS sequence"/>
</dbReference>
<dbReference type="EMBL" id="JBHTCS010000017">
    <property type="protein sequence ID" value="MFC7449122.1"/>
    <property type="molecule type" value="Genomic_DNA"/>
</dbReference>
<keyword evidence="2 3" id="KW-0472">Membrane</keyword>
<dbReference type="PANTHER" id="PTHR37042:SF4">
    <property type="entry name" value="OUTER MEMBRANE PROTEIN RV1973"/>
    <property type="match status" value="1"/>
</dbReference>
<comment type="caution">
    <text evidence="4">The sequence shown here is derived from an EMBL/GenBank/DDBJ whole genome shotgun (WGS) entry which is preliminary data.</text>
</comment>
<feature type="transmembrane region" description="Helical" evidence="3">
    <location>
        <begin position="7"/>
        <end position="28"/>
    </location>
</feature>
<sequence length="162" mass="17370">MSAPRRLMVGMTAGVLVLAALAGFLYFAQYRPDQRVDDRARVEVQQAAADGAKALLTYTPETVFADMVAARELLTGEFKDYHDRLAQGVIVPAATDKKITATATVTATGLTSLTDDSAEVLVFLDQSTTSAAEQAPVDTTVGAEVTLQKVDGRWLISEFDAR</sequence>
<dbReference type="PANTHER" id="PTHR37042">
    <property type="entry name" value="OUTER MEMBRANE PROTEIN RV1973"/>
    <property type="match status" value="1"/>
</dbReference>
<keyword evidence="3" id="KW-1133">Transmembrane helix</keyword>
<accession>A0ABW2RZ23</accession>
<proteinExistence type="predicted"/>
<keyword evidence="3" id="KW-0812">Transmembrane</keyword>
<dbReference type="RefSeq" id="WP_378405841.1">
    <property type="nucleotide sequence ID" value="NZ_JBHTCS010000017.1"/>
</dbReference>
<protein>
    <submittedName>
        <fullName evidence="4">Twin-arginine translocation pathway signal</fullName>
    </submittedName>
</protein>